<dbReference type="AlphaFoldDB" id="A0A1V6RMP7"/>
<feature type="transmembrane region" description="Helical" evidence="6">
    <location>
        <begin position="66"/>
        <end position="87"/>
    </location>
</feature>
<comment type="caution">
    <text evidence="7">The sequence shown here is derived from an EMBL/GenBank/DDBJ whole genome shotgun (WGS) entry which is preliminary data.</text>
</comment>
<organism evidence="7 8">
    <name type="scientific">Penicillium vulpinum</name>
    <dbReference type="NCBI Taxonomy" id="29845"/>
    <lineage>
        <taxon>Eukaryota</taxon>
        <taxon>Fungi</taxon>
        <taxon>Dikarya</taxon>
        <taxon>Ascomycota</taxon>
        <taxon>Pezizomycotina</taxon>
        <taxon>Eurotiomycetes</taxon>
        <taxon>Eurotiomycetidae</taxon>
        <taxon>Eurotiales</taxon>
        <taxon>Aspergillaceae</taxon>
        <taxon>Penicillium</taxon>
    </lineage>
</organism>
<dbReference type="PANTHER" id="PTHR43791:SF3">
    <property type="entry name" value="MAJOR FACILITATOR SUPERFAMILY (MFS) PROFILE DOMAIN-CONTAINING PROTEIN"/>
    <property type="match status" value="1"/>
</dbReference>
<gene>
    <name evidence="7" type="ORF">PENVUL_c037G05410</name>
</gene>
<feature type="transmembrane region" description="Helical" evidence="6">
    <location>
        <begin position="34"/>
        <end position="54"/>
    </location>
</feature>
<accession>A0A1V6RMP7</accession>
<keyword evidence="2" id="KW-0813">Transport</keyword>
<dbReference type="Proteomes" id="UP000191518">
    <property type="component" value="Unassembled WGS sequence"/>
</dbReference>
<name>A0A1V6RMP7_9EURO</name>
<dbReference type="SUPFAM" id="SSF103473">
    <property type="entry name" value="MFS general substrate transporter"/>
    <property type="match status" value="1"/>
</dbReference>
<evidence type="ECO:0000256" key="1">
    <source>
        <dbReference type="ARBA" id="ARBA00004141"/>
    </source>
</evidence>
<protein>
    <recommendedName>
        <fullName evidence="9">Major facilitator superfamily (MFS) profile domain-containing protein</fullName>
    </recommendedName>
</protein>
<dbReference type="GO" id="GO:0022857">
    <property type="term" value="F:transmembrane transporter activity"/>
    <property type="evidence" value="ECO:0007669"/>
    <property type="project" value="TreeGrafter"/>
</dbReference>
<dbReference type="Gene3D" id="1.20.1250.20">
    <property type="entry name" value="MFS general substrate transporter like domains"/>
    <property type="match status" value="1"/>
</dbReference>
<comment type="subcellular location">
    <subcellularLocation>
        <location evidence="1">Membrane</location>
        <topology evidence="1">Multi-pass membrane protein</topology>
    </subcellularLocation>
</comment>
<evidence type="ECO:0000313" key="7">
    <source>
        <dbReference type="EMBL" id="OQE02880.1"/>
    </source>
</evidence>
<proteinExistence type="predicted"/>
<evidence type="ECO:0000256" key="6">
    <source>
        <dbReference type="SAM" id="Phobius"/>
    </source>
</evidence>
<sequence>MVGIYFAVIGNNCAIPTVLAFLSNNVVGSSKRQIAVPLQTSLAAIGGIFGSLVFWEQDYPGYRPGLYASIACLVVCILITLFITAFFRRENQAADKKGKILEGLEGYRYTL</sequence>
<dbReference type="EMBL" id="MDYP01000037">
    <property type="protein sequence ID" value="OQE02880.1"/>
    <property type="molecule type" value="Genomic_DNA"/>
</dbReference>
<reference evidence="8" key="1">
    <citation type="journal article" date="2017" name="Nat. Microbiol.">
        <title>Global analysis of biosynthetic gene clusters reveals vast potential of secondary metabolite production in Penicillium species.</title>
        <authorList>
            <person name="Nielsen J.C."/>
            <person name="Grijseels S."/>
            <person name="Prigent S."/>
            <person name="Ji B."/>
            <person name="Dainat J."/>
            <person name="Nielsen K.F."/>
            <person name="Frisvad J.C."/>
            <person name="Workman M."/>
            <person name="Nielsen J."/>
        </authorList>
    </citation>
    <scope>NUCLEOTIDE SEQUENCE [LARGE SCALE GENOMIC DNA]</scope>
    <source>
        <strain evidence="8">IBT 29486</strain>
    </source>
</reference>
<dbReference type="GO" id="GO:0016020">
    <property type="term" value="C:membrane"/>
    <property type="evidence" value="ECO:0007669"/>
    <property type="project" value="UniProtKB-SubCell"/>
</dbReference>
<keyword evidence="8" id="KW-1185">Reference proteome</keyword>
<evidence type="ECO:0000256" key="3">
    <source>
        <dbReference type="ARBA" id="ARBA00022692"/>
    </source>
</evidence>
<evidence type="ECO:0000256" key="2">
    <source>
        <dbReference type="ARBA" id="ARBA00022448"/>
    </source>
</evidence>
<keyword evidence="4 6" id="KW-1133">Transmembrane helix</keyword>
<evidence type="ECO:0000256" key="4">
    <source>
        <dbReference type="ARBA" id="ARBA00022989"/>
    </source>
</evidence>
<evidence type="ECO:0008006" key="9">
    <source>
        <dbReference type="Google" id="ProtNLM"/>
    </source>
</evidence>
<dbReference type="InterPro" id="IPR036259">
    <property type="entry name" value="MFS_trans_sf"/>
</dbReference>
<evidence type="ECO:0000313" key="8">
    <source>
        <dbReference type="Proteomes" id="UP000191518"/>
    </source>
</evidence>
<feature type="transmembrane region" description="Helical" evidence="6">
    <location>
        <begin position="6"/>
        <end position="27"/>
    </location>
</feature>
<keyword evidence="5 6" id="KW-0472">Membrane</keyword>
<evidence type="ECO:0000256" key="5">
    <source>
        <dbReference type="ARBA" id="ARBA00023136"/>
    </source>
</evidence>
<dbReference type="PANTHER" id="PTHR43791">
    <property type="entry name" value="PERMEASE-RELATED"/>
    <property type="match status" value="1"/>
</dbReference>
<keyword evidence="3 6" id="KW-0812">Transmembrane</keyword>